<comment type="similarity">
    <text evidence="9">Belongs to the TrpF family.</text>
</comment>
<evidence type="ECO:0000256" key="3">
    <source>
        <dbReference type="ARBA" id="ARBA00012572"/>
    </source>
</evidence>
<dbReference type="Proteomes" id="UP000070093">
    <property type="component" value="Unassembled WGS sequence"/>
</dbReference>
<sequence>MLFNKLFKKKTKPFMPQIIKVCGMREAQNISSVVYSGANMIGLNFIPNSPRYVTQLSTHAGIIPDVGSLDYRKKTNLAQLLAEKQVRLCGIFKDDMPQTIVTRVVNFHLDIVQLHGSESPIMMDNLRSSLDPDIHPGIQLMKTITIVSKADFAQCKPYEGHADYFLFNTKADNTERFDWHLLKAYKGKTPFLLSGEISERDVEAIQAIQHPLCIGIDLDSQFETAPALKDTAKIKHFIAQLRKAEV</sequence>
<proteinExistence type="inferred from homology"/>
<dbReference type="Pfam" id="PF00697">
    <property type="entry name" value="PRAI"/>
    <property type="match status" value="1"/>
</dbReference>
<keyword evidence="7 9" id="KW-0057">Aromatic amino acid biosynthesis</keyword>
<dbReference type="Gene3D" id="3.20.20.70">
    <property type="entry name" value="Aldolase class I"/>
    <property type="match status" value="1"/>
</dbReference>
<dbReference type="CDD" id="cd00405">
    <property type="entry name" value="PRAI"/>
    <property type="match status" value="1"/>
</dbReference>
<organism evidence="11 12">
    <name type="scientific">Prevotella bivia</name>
    <dbReference type="NCBI Taxonomy" id="28125"/>
    <lineage>
        <taxon>Bacteria</taxon>
        <taxon>Pseudomonadati</taxon>
        <taxon>Bacteroidota</taxon>
        <taxon>Bacteroidia</taxon>
        <taxon>Bacteroidales</taxon>
        <taxon>Prevotellaceae</taxon>
        <taxon>Prevotella</taxon>
    </lineage>
</organism>
<reference evidence="11 12" key="1">
    <citation type="submission" date="2016-02" db="EMBL/GenBank/DDBJ databases">
        <authorList>
            <person name="Wen L."/>
            <person name="He K."/>
            <person name="Yang H."/>
        </authorList>
    </citation>
    <scope>NUCLEOTIDE SEQUENCE [LARGE SCALE GENOMIC DNA]</scope>
    <source>
        <strain evidence="11 12">GED7880</strain>
    </source>
</reference>
<comment type="caution">
    <text evidence="11">The sequence shown here is derived from an EMBL/GenBank/DDBJ whole genome shotgun (WGS) entry which is preliminary data.</text>
</comment>
<keyword evidence="8 9" id="KW-0413">Isomerase</keyword>
<comment type="pathway">
    <text evidence="2 9">Amino-acid biosynthesis; L-tryptophan biosynthesis; L-tryptophan from chorismate: step 3/5.</text>
</comment>
<dbReference type="SUPFAM" id="SSF51366">
    <property type="entry name" value="Ribulose-phoshate binding barrel"/>
    <property type="match status" value="1"/>
</dbReference>
<keyword evidence="6 9" id="KW-0822">Tryptophan biosynthesis</keyword>
<gene>
    <name evidence="9" type="primary">trpF</name>
    <name evidence="11" type="ORF">HMPREF3202_01686</name>
</gene>
<dbReference type="STRING" id="28125.HMPREF3202_01686"/>
<dbReference type="UniPathway" id="UPA00035">
    <property type="reaction ID" value="UER00042"/>
</dbReference>
<comment type="catalytic activity">
    <reaction evidence="1 9">
        <text>N-(5-phospho-beta-D-ribosyl)anthranilate = 1-(2-carboxyphenylamino)-1-deoxy-D-ribulose 5-phosphate</text>
        <dbReference type="Rhea" id="RHEA:21540"/>
        <dbReference type="ChEBI" id="CHEBI:18277"/>
        <dbReference type="ChEBI" id="CHEBI:58613"/>
        <dbReference type="EC" id="5.3.1.24"/>
    </reaction>
</comment>
<evidence type="ECO:0000256" key="7">
    <source>
        <dbReference type="ARBA" id="ARBA00023141"/>
    </source>
</evidence>
<dbReference type="EMBL" id="LTAG01000101">
    <property type="protein sequence ID" value="KXO15588.1"/>
    <property type="molecule type" value="Genomic_DNA"/>
</dbReference>
<evidence type="ECO:0000256" key="2">
    <source>
        <dbReference type="ARBA" id="ARBA00004664"/>
    </source>
</evidence>
<evidence type="ECO:0000259" key="10">
    <source>
        <dbReference type="Pfam" id="PF00697"/>
    </source>
</evidence>
<protein>
    <recommendedName>
        <fullName evidence="4 9">N-(5'-phosphoribosyl)anthranilate isomerase</fullName>
        <shortName evidence="9">PRAI</shortName>
        <ecNumber evidence="3 9">5.3.1.24</ecNumber>
    </recommendedName>
</protein>
<name>A0A137SSY3_9BACT</name>
<dbReference type="InterPro" id="IPR044643">
    <property type="entry name" value="TrpF_fam"/>
</dbReference>
<keyword evidence="5 9" id="KW-0028">Amino-acid biosynthesis</keyword>
<dbReference type="PANTHER" id="PTHR42894:SF1">
    <property type="entry name" value="N-(5'-PHOSPHORIBOSYL)ANTHRANILATE ISOMERASE"/>
    <property type="match status" value="1"/>
</dbReference>
<evidence type="ECO:0000313" key="12">
    <source>
        <dbReference type="Proteomes" id="UP000070093"/>
    </source>
</evidence>
<dbReference type="PATRIC" id="fig|28125.4.peg.1675"/>
<evidence type="ECO:0000256" key="6">
    <source>
        <dbReference type="ARBA" id="ARBA00022822"/>
    </source>
</evidence>
<dbReference type="eggNOG" id="COG0135">
    <property type="taxonomic scope" value="Bacteria"/>
</dbReference>
<dbReference type="HAMAP" id="MF_00135">
    <property type="entry name" value="PRAI"/>
    <property type="match status" value="1"/>
</dbReference>
<dbReference type="InterPro" id="IPR011060">
    <property type="entry name" value="RibuloseP-bd_barrel"/>
</dbReference>
<evidence type="ECO:0000256" key="1">
    <source>
        <dbReference type="ARBA" id="ARBA00001164"/>
    </source>
</evidence>
<dbReference type="EC" id="5.3.1.24" evidence="3 9"/>
<evidence type="ECO:0000256" key="9">
    <source>
        <dbReference type="HAMAP-Rule" id="MF_00135"/>
    </source>
</evidence>
<accession>A0A137SSY3</accession>
<dbReference type="GO" id="GO:0000162">
    <property type="term" value="P:L-tryptophan biosynthetic process"/>
    <property type="evidence" value="ECO:0007669"/>
    <property type="project" value="UniProtKB-UniRule"/>
</dbReference>
<dbReference type="InterPro" id="IPR013785">
    <property type="entry name" value="Aldolase_TIM"/>
</dbReference>
<evidence type="ECO:0000256" key="4">
    <source>
        <dbReference type="ARBA" id="ARBA00022272"/>
    </source>
</evidence>
<evidence type="ECO:0000313" key="11">
    <source>
        <dbReference type="EMBL" id="KXO15588.1"/>
    </source>
</evidence>
<dbReference type="AlphaFoldDB" id="A0A137SSY3"/>
<dbReference type="InterPro" id="IPR001240">
    <property type="entry name" value="PRAI_dom"/>
</dbReference>
<evidence type="ECO:0000256" key="8">
    <source>
        <dbReference type="ARBA" id="ARBA00023235"/>
    </source>
</evidence>
<evidence type="ECO:0000256" key="5">
    <source>
        <dbReference type="ARBA" id="ARBA00022605"/>
    </source>
</evidence>
<dbReference type="GO" id="GO:0004640">
    <property type="term" value="F:phosphoribosylanthranilate isomerase activity"/>
    <property type="evidence" value="ECO:0007669"/>
    <property type="project" value="UniProtKB-UniRule"/>
</dbReference>
<feature type="domain" description="N-(5'phosphoribosyl) anthranilate isomerase (PRAI)" evidence="10">
    <location>
        <begin position="70"/>
        <end position="239"/>
    </location>
</feature>
<dbReference type="PANTHER" id="PTHR42894">
    <property type="entry name" value="N-(5'-PHOSPHORIBOSYL)ANTHRANILATE ISOMERASE"/>
    <property type="match status" value="1"/>
</dbReference>